<proteinExistence type="predicted"/>
<reference evidence="1 2" key="1">
    <citation type="submission" date="2019-06" db="EMBL/GenBank/DDBJ databases">
        <title>Draft genomes of female and male turbot (Scophthalmus maximus).</title>
        <authorList>
            <person name="Xu H."/>
            <person name="Xu X.-W."/>
            <person name="Shao C."/>
            <person name="Chen S."/>
        </authorList>
    </citation>
    <scope>NUCLEOTIDE SEQUENCE [LARGE SCALE GENOMIC DNA]</scope>
    <source>
        <strain evidence="1">Ysfricsl-2016a</strain>
        <tissue evidence="1">Blood</tissue>
    </source>
</reference>
<comment type="caution">
    <text evidence="1">The sequence shown here is derived from an EMBL/GenBank/DDBJ whole genome shotgun (WGS) entry which is preliminary data.</text>
</comment>
<dbReference type="Proteomes" id="UP000438429">
    <property type="component" value="Unassembled WGS sequence"/>
</dbReference>
<name>A0A6A4S675_SCOMX</name>
<dbReference type="AlphaFoldDB" id="A0A6A4S675"/>
<organism evidence="1 2">
    <name type="scientific">Scophthalmus maximus</name>
    <name type="common">Turbot</name>
    <name type="synonym">Psetta maxima</name>
    <dbReference type="NCBI Taxonomy" id="52904"/>
    <lineage>
        <taxon>Eukaryota</taxon>
        <taxon>Metazoa</taxon>
        <taxon>Chordata</taxon>
        <taxon>Craniata</taxon>
        <taxon>Vertebrata</taxon>
        <taxon>Euteleostomi</taxon>
        <taxon>Actinopterygii</taxon>
        <taxon>Neopterygii</taxon>
        <taxon>Teleostei</taxon>
        <taxon>Neoteleostei</taxon>
        <taxon>Acanthomorphata</taxon>
        <taxon>Carangaria</taxon>
        <taxon>Pleuronectiformes</taxon>
        <taxon>Pleuronectoidei</taxon>
        <taxon>Scophthalmidae</taxon>
        <taxon>Scophthalmus</taxon>
    </lineage>
</organism>
<evidence type="ECO:0000313" key="2">
    <source>
        <dbReference type="Proteomes" id="UP000438429"/>
    </source>
</evidence>
<evidence type="ECO:0000313" key="1">
    <source>
        <dbReference type="EMBL" id="KAF0029913.1"/>
    </source>
</evidence>
<sequence>MFSRAKQTSNLNFWMFPFLPYINHIKQHCHPNRVMFNLLSFHLQWNTVELYTDGSRRQVLDVTQMSWEMTVVPLSHRDGWNTNSVSVRKSLARGFSVRTSKRYRADRNSPALMLSEDV</sequence>
<accession>A0A6A4S675</accession>
<gene>
    <name evidence="1" type="ORF">F2P81_019018</name>
</gene>
<dbReference type="EMBL" id="VEVO01000016">
    <property type="protein sequence ID" value="KAF0029913.1"/>
    <property type="molecule type" value="Genomic_DNA"/>
</dbReference>
<protein>
    <submittedName>
        <fullName evidence="1">Uncharacterized protein</fullName>
    </submittedName>
</protein>